<accession>A0A4Y6UKC9</accession>
<evidence type="ECO:0000256" key="16">
    <source>
        <dbReference type="ARBA" id="ARBA00023264"/>
    </source>
</evidence>
<organism evidence="19 20">
    <name type="scientific">Swingsia samuiensis</name>
    <dbReference type="NCBI Taxonomy" id="1293412"/>
    <lineage>
        <taxon>Bacteria</taxon>
        <taxon>Pseudomonadati</taxon>
        <taxon>Pseudomonadota</taxon>
        <taxon>Alphaproteobacteria</taxon>
        <taxon>Acetobacterales</taxon>
        <taxon>Acetobacteraceae</taxon>
        <taxon>Swingsia</taxon>
    </lineage>
</organism>
<evidence type="ECO:0000256" key="14">
    <source>
        <dbReference type="ARBA" id="ARBA00023136"/>
    </source>
</evidence>
<sequence>MIGGISVFHKRLIHNRNALWQIVDGRCRVDHLHAPCTEYDAQQGFALLKDIKGRGQYLLIPTQKTLGIEAASLLKPDTPNYFLQAWLKRSYVEKRYGFKIPDQDLALAINSISGRSQDQLHIHIDCLTAYTRAKLDQNMFGSEWSDISLYGHLYRAKRISSLTPSPFQDLAEPEDMGKHTLVVTPAAQGGFILLDDQARALDWGAGEELQDHQCRLDNPKYQRTSGNGRL</sequence>
<dbReference type="KEGG" id="ssam:E3D00_08620"/>
<dbReference type="PIRSF" id="PIRSF001273">
    <property type="entry name" value="CDH"/>
    <property type="match status" value="1"/>
</dbReference>
<comment type="pathway">
    <text evidence="4">Lipid metabolism.</text>
</comment>
<evidence type="ECO:0000256" key="17">
    <source>
        <dbReference type="ARBA" id="ARBA00032888"/>
    </source>
</evidence>
<comment type="similarity">
    <text evidence="5">Belongs to the Cdh family.</text>
</comment>
<keyword evidence="10" id="KW-0812">Transmembrane</keyword>
<comment type="subcellular location">
    <subcellularLocation>
        <location evidence="2">Cell membrane</location>
        <topology evidence="2">Single-pass membrane protein</topology>
    </subcellularLocation>
</comment>
<keyword evidence="9" id="KW-0444">Lipid biosynthesis</keyword>
<evidence type="ECO:0000256" key="8">
    <source>
        <dbReference type="ARBA" id="ARBA00022475"/>
    </source>
</evidence>
<comment type="catalytic activity">
    <reaction evidence="1">
        <text>a CDP-1,2-diacyl-sn-glycerol + H2O = a 1,2-diacyl-sn-glycero-3-phosphate + CMP + 2 H(+)</text>
        <dbReference type="Rhea" id="RHEA:15221"/>
        <dbReference type="ChEBI" id="CHEBI:15377"/>
        <dbReference type="ChEBI" id="CHEBI:15378"/>
        <dbReference type="ChEBI" id="CHEBI:58332"/>
        <dbReference type="ChEBI" id="CHEBI:58608"/>
        <dbReference type="ChEBI" id="CHEBI:60377"/>
        <dbReference type="EC" id="3.6.1.26"/>
    </reaction>
</comment>
<protein>
    <recommendedName>
        <fullName evidence="7">CDP-diacylglycerol pyrophosphatase</fullName>
        <ecNumber evidence="6">3.6.1.26</ecNumber>
    </recommendedName>
    <alternativeName>
        <fullName evidence="17">CDP-diacylglycerol phosphatidylhydrolase</fullName>
    </alternativeName>
    <alternativeName>
        <fullName evidence="18">CDP-diglyceride hydrolase</fullName>
    </alternativeName>
</protein>
<dbReference type="GO" id="GO:0008715">
    <property type="term" value="F:CDP-diacylglycerol diphosphatase activity"/>
    <property type="evidence" value="ECO:0007669"/>
    <property type="project" value="UniProtKB-EC"/>
</dbReference>
<keyword evidence="8" id="KW-1003">Cell membrane</keyword>
<keyword evidence="16" id="KW-1208">Phospholipid metabolism</keyword>
<dbReference type="GO" id="GO:0005886">
    <property type="term" value="C:plasma membrane"/>
    <property type="evidence" value="ECO:0007669"/>
    <property type="project" value="UniProtKB-SubCell"/>
</dbReference>
<dbReference type="EC" id="3.6.1.26" evidence="6"/>
<evidence type="ECO:0000256" key="11">
    <source>
        <dbReference type="ARBA" id="ARBA00022801"/>
    </source>
</evidence>
<keyword evidence="14" id="KW-0472">Membrane</keyword>
<evidence type="ECO:0000256" key="3">
    <source>
        <dbReference type="ARBA" id="ARBA00004927"/>
    </source>
</evidence>
<keyword evidence="11" id="KW-0378">Hydrolase</keyword>
<keyword evidence="15" id="KW-0594">Phospholipid biosynthesis</keyword>
<dbReference type="UniPathway" id="UPA00609">
    <property type="reaction ID" value="UER00664"/>
</dbReference>
<evidence type="ECO:0000256" key="2">
    <source>
        <dbReference type="ARBA" id="ARBA00004162"/>
    </source>
</evidence>
<dbReference type="AlphaFoldDB" id="A0A4Y6UKC9"/>
<evidence type="ECO:0000313" key="20">
    <source>
        <dbReference type="Proteomes" id="UP000316313"/>
    </source>
</evidence>
<evidence type="ECO:0000256" key="5">
    <source>
        <dbReference type="ARBA" id="ARBA00006435"/>
    </source>
</evidence>
<dbReference type="InterPro" id="IPR003763">
    <property type="entry name" value="CDP-diacylglyc_Pase"/>
</dbReference>
<reference evidence="19 20" key="1">
    <citation type="submission" date="2019-03" db="EMBL/GenBank/DDBJ databases">
        <title>The complete genome sequence of Swingsia samuiensis NBRC107927(T).</title>
        <authorList>
            <person name="Chua K.-O."/>
            <person name="Chan K.-G."/>
            <person name="See-Too W.-S."/>
        </authorList>
    </citation>
    <scope>NUCLEOTIDE SEQUENCE [LARGE SCALE GENOMIC DNA]</scope>
    <source>
        <strain evidence="19 20">AH83</strain>
    </source>
</reference>
<evidence type="ECO:0000256" key="4">
    <source>
        <dbReference type="ARBA" id="ARBA00005189"/>
    </source>
</evidence>
<comment type="pathway">
    <text evidence="3">Phospholipid metabolism; CDP-diacylglycerol degradation; phosphatidate from CDP-diacylglycerol: step 1/1.</text>
</comment>
<dbReference type="GO" id="GO:0008654">
    <property type="term" value="P:phospholipid biosynthetic process"/>
    <property type="evidence" value="ECO:0007669"/>
    <property type="project" value="UniProtKB-KW"/>
</dbReference>
<evidence type="ECO:0000256" key="6">
    <source>
        <dbReference type="ARBA" id="ARBA00012375"/>
    </source>
</evidence>
<keyword evidence="13" id="KW-0443">Lipid metabolism</keyword>
<dbReference type="EMBL" id="CP038141">
    <property type="protein sequence ID" value="QDH18069.1"/>
    <property type="molecule type" value="Genomic_DNA"/>
</dbReference>
<evidence type="ECO:0000256" key="7">
    <source>
        <dbReference type="ARBA" id="ARBA00019608"/>
    </source>
</evidence>
<evidence type="ECO:0000256" key="9">
    <source>
        <dbReference type="ARBA" id="ARBA00022516"/>
    </source>
</evidence>
<dbReference type="Proteomes" id="UP000316313">
    <property type="component" value="Chromosome"/>
</dbReference>
<dbReference type="Pfam" id="PF02611">
    <property type="entry name" value="CDH"/>
    <property type="match status" value="1"/>
</dbReference>
<dbReference type="Gene3D" id="3.30.428.30">
    <property type="entry name" value="HIT family - CDH-like"/>
    <property type="match status" value="1"/>
</dbReference>
<keyword evidence="12" id="KW-1133">Transmembrane helix</keyword>
<gene>
    <name evidence="19" type="ORF">E3D00_08620</name>
</gene>
<evidence type="ECO:0000256" key="18">
    <source>
        <dbReference type="ARBA" id="ARBA00032892"/>
    </source>
</evidence>
<evidence type="ECO:0000313" key="19">
    <source>
        <dbReference type="EMBL" id="QDH18069.1"/>
    </source>
</evidence>
<dbReference type="OrthoDB" id="481399at2"/>
<name>A0A4Y6UKC9_9PROT</name>
<proteinExistence type="inferred from homology"/>
<evidence type="ECO:0000256" key="1">
    <source>
        <dbReference type="ARBA" id="ARBA00001007"/>
    </source>
</evidence>
<evidence type="ECO:0000256" key="13">
    <source>
        <dbReference type="ARBA" id="ARBA00023098"/>
    </source>
</evidence>
<dbReference type="InterPro" id="IPR036265">
    <property type="entry name" value="HIT-like_sf"/>
</dbReference>
<evidence type="ECO:0000256" key="12">
    <source>
        <dbReference type="ARBA" id="ARBA00022989"/>
    </source>
</evidence>
<keyword evidence="20" id="KW-1185">Reference proteome</keyword>
<evidence type="ECO:0000256" key="10">
    <source>
        <dbReference type="ARBA" id="ARBA00022692"/>
    </source>
</evidence>
<dbReference type="GO" id="GO:0046342">
    <property type="term" value="P:CDP-diacylglycerol catabolic process"/>
    <property type="evidence" value="ECO:0007669"/>
    <property type="project" value="UniProtKB-UniPathway"/>
</dbReference>
<dbReference type="SUPFAM" id="SSF54197">
    <property type="entry name" value="HIT-like"/>
    <property type="match status" value="1"/>
</dbReference>
<evidence type="ECO:0000256" key="15">
    <source>
        <dbReference type="ARBA" id="ARBA00023209"/>
    </source>
</evidence>